<evidence type="ECO:0000313" key="1">
    <source>
        <dbReference type="EMBL" id="CAI9731564.1"/>
    </source>
</evidence>
<reference evidence="1" key="1">
    <citation type="submission" date="2023-08" db="EMBL/GenBank/DDBJ databases">
        <authorList>
            <person name="Alioto T."/>
            <person name="Alioto T."/>
            <person name="Gomez Garrido J."/>
        </authorList>
    </citation>
    <scope>NUCLEOTIDE SEQUENCE</scope>
</reference>
<accession>A0AA36BCL5</accession>
<keyword evidence="2" id="KW-1185">Reference proteome</keyword>
<gene>
    <name evidence="1" type="ORF">OCTVUL_1B025817</name>
</gene>
<evidence type="ECO:0000313" key="2">
    <source>
        <dbReference type="Proteomes" id="UP001162480"/>
    </source>
</evidence>
<organism evidence="1 2">
    <name type="scientific">Octopus vulgaris</name>
    <name type="common">Common octopus</name>
    <dbReference type="NCBI Taxonomy" id="6645"/>
    <lineage>
        <taxon>Eukaryota</taxon>
        <taxon>Metazoa</taxon>
        <taxon>Spiralia</taxon>
        <taxon>Lophotrochozoa</taxon>
        <taxon>Mollusca</taxon>
        <taxon>Cephalopoda</taxon>
        <taxon>Coleoidea</taxon>
        <taxon>Octopodiformes</taxon>
        <taxon>Octopoda</taxon>
        <taxon>Incirrata</taxon>
        <taxon>Octopodidae</taxon>
        <taxon>Octopus</taxon>
    </lineage>
</organism>
<sequence>MWMVMEFQRSNVTKKKDLEKWGELRHSRVLMIVVPYSFKENMLTRTNIRWTVLVIYQILLVDSTGKKKTELFHAWRPRANSIKGIQI</sequence>
<proteinExistence type="predicted"/>
<name>A0AA36BCL5_OCTVU</name>
<dbReference type="Proteomes" id="UP001162480">
    <property type="component" value="Chromosome 13"/>
</dbReference>
<dbReference type="AlphaFoldDB" id="A0AA36BCL5"/>
<protein>
    <submittedName>
        <fullName evidence="1">Uncharacterized protein</fullName>
    </submittedName>
</protein>
<dbReference type="EMBL" id="OX597826">
    <property type="protein sequence ID" value="CAI9731564.1"/>
    <property type="molecule type" value="Genomic_DNA"/>
</dbReference>